<name>A0A6B0UAG2_IXORI</name>
<feature type="compositionally biased region" description="Low complexity" evidence="1">
    <location>
        <begin position="75"/>
        <end position="88"/>
    </location>
</feature>
<accession>A0A6B0UAG2</accession>
<evidence type="ECO:0000313" key="2">
    <source>
        <dbReference type="EMBL" id="MXU88628.1"/>
    </source>
</evidence>
<protein>
    <submittedName>
        <fullName evidence="2">Putative secreted protein</fullName>
    </submittedName>
</protein>
<evidence type="ECO:0000256" key="1">
    <source>
        <dbReference type="SAM" id="MobiDB-lite"/>
    </source>
</evidence>
<reference evidence="2" key="1">
    <citation type="submission" date="2019-12" db="EMBL/GenBank/DDBJ databases">
        <title>An insight into the sialome of adult female Ixodes ricinus ticks feeding for 6 days.</title>
        <authorList>
            <person name="Perner J."/>
            <person name="Ribeiro J.M.C."/>
        </authorList>
    </citation>
    <scope>NUCLEOTIDE SEQUENCE</scope>
    <source>
        <strain evidence="2">Semi-engorged</strain>
        <tissue evidence="2">Salivary glands</tissue>
    </source>
</reference>
<sequence length="103" mass="10060">MGTSTAGWLLTASVMMPSPPDGVGASVASISCCPECTVSPAFGDASFVFVPAAFSGAGRAFATGLPLTVEPAAASSASSSSIRSSDFSRPPPGAAAAAYVRTQ</sequence>
<dbReference type="AlphaFoldDB" id="A0A6B0UAG2"/>
<dbReference type="EMBL" id="GIFC01006545">
    <property type="protein sequence ID" value="MXU88628.1"/>
    <property type="molecule type" value="Transcribed_RNA"/>
</dbReference>
<organism evidence="2">
    <name type="scientific">Ixodes ricinus</name>
    <name type="common">Common tick</name>
    <name type="synonym">Acarus ricinus</name>
    <dbReference type="NCBI Taxonomy" id="34613"/>
    <lineage>
        <taxon>Eukaryota</taxon>
        <taxon>Metazoa</taxon>
        <taxon>Ecdysozoa</taxon>
        <taxon>Arthropoda</taxon>
        <taxon>Chelicerata</taxon>
        <taxon>Arachnida</taxon>
        <taxon>Acari</taxon>
        <taxon>Parasitiformes</taxon>
        <taxon>Ixodida</taxon>
        <taxon>Ixodoidea</taxon>
        <taxon>Ixodidae</taxon>
        <taxon>Ixodinae</taxon>
        <taxon>Ixodes</taxon>
    </lineage>
</organism>
<proteinExistence type="predicted"/>
<feature type="region of interest" description="Disordered" evidence="1">
    <location>
        <begin position="75"/>
        <end position="103"/>
    </location>
</feature>